<evidence type="ECO:0000256" key="3">
    <source>
        <dbReference type="ARBA" id="ARBA00023163"/>
    </source>
</evidence>
<sequence length="200" mass="22936">MGILERRLRQKVEVKTSILQAAWQLVLEEGWQALSIRKIADAIEYSAPVIYSHFENKDAILLEFTKDGFRLLTDVIIRQRDSKPEASQQLEAIAQGYWDFAFEHKEYYQLMFGLGIPQCEQVNQVAEMKQFSNTLISVIQEAISSSTHPHVNAFLKFHTYWSIIHGLVSIHMIDRNAVTNPWSQLVLKDAISGFIKGLNS</sequence>
<comment type="caution">
    <text evidence="6">The sequence shown here is derived from an EMBL/GenBank/DDBJ whole genome shotgun (WGS) entry which is preliminary data.</text>
</comment>
<gene>
    <name evidence="6" type="ORF">ACFS25_20845</name>
</gene>
<dbReference type="InterPro" id="IPR025996">
    <property type="entry name" value="MT1864/Rv1816-like_C"/>
</dbReference>
<reference evidence="7" key="1">
    <citation type="journal article" date="2019" name="Int. J. Syst. Evol. Microbiol.">
        <title>The Global Catalogue of Microorganisms (GCM) 10K type strain sequencing project: providing services to taxonomists for standard genome sequencing and annotation.</title>
        <authorList>
            <consortium name="The Broad Institute Genomics Platform"/>
            <consortium name="The Broad Institute Genome Sequencing Center for Infectious Disease"/>
            <person name="Wu L."/>
            <person name="Ma J."/>
        </authorList>
    </citation>
    <scope>NUCLEOTIDE SEQUENCE [LARGE SCALE GENOMIC DNA]</scope>
    <source>
        <strain evidence="7">KCTC 52490</strain>
    </source>
</reference>
<feature type="DNA-binding region" description="H-T-H motif" evidence="4">
    <location>
        <begin position="35"/>
        <end position="54"/>
    </location>
</feature>
<dbReference type="EMBL" id="JBHUOM010000023">
    <property type="protein sequence ID" value="MFD2936241.1"/>
    <property type="molecule type" value="Genomic_DNA"/>
</dbReference>
<evidence type="ECO:0000313" key="7">
    <source>
        <dbReference type="Proteomes" id="UP001597512"/>
    </source>
</evidence>
<keyword evidence="7" id="KW-1185">Reference proteome</keyword>
<dbReference type="InterPro" id="IPR036271">
    <property type="entry name" value="Tet_transcr_reg_TetR-rel_C_sf"/>
</dbReference>
<keyword evidence="3" id="KW-0804">Transcription</keyword>
<protein>
    <submittedName>
        <fullName evidence="6">TetR/AcrR family transcriptional regulator</fullName>
    </submittedName>
</protein>
<evidence type="ECO:0000259" key="5">
    <source>
        <dbReference type="PROSITE" id="PS50977"/>
    </source>
</evidence>
<dbReference type="PROSITE" id="PS50977">
    <property type="entry name" value="HTH_TETR_2"/>
    <property type="match status" value="1"/>
</dbReference>
<evidence type="ECO:0000313" key="6">
    <source>
        <dbReference type="EMBL" id="MFD2936241.1"/>
    </source>
</evidence>
<dbReference type="Pfam" id="PF00440">
    <property type="entry name" value="TetR_N"/>
    <property type="match status" value="1"/>
</dbReference>
<keyword evidence="2 4" id="KW-0238">DNA-binding</keyword>
<dbReference type="InterPro" id="IPR009057">
    <property type="entry name" value="Homeodomain-like_sf"/>
</dbReference>
<dbReference type="InterPro" id="IPR050109">
    <property type="entry name" value="HTH-type_TetR-like_transc_reg"/>
</dbReference>
<dbReference type="Gene3D" id="1.10.357.10">
    <property type="entry name" value="Tetracycline Repressor, domain 2"/>
    <property type="match status" value="1"/>
</dbReference>
<proteinExistence type="predicted"/>
<dbReference type="SUPFAM" id="SSF48498">
    <property type="entry name" value="Tetracyclin repressor-like, C-terminal domain"/>
    <property type="match status" value="1"/>
</dbReference>
<evidence type="ECO:0000256" key="1">
    <source>
        <dbReference type="ARBA" id="ARBA00023015"/>
    </source>
</evidence>
<evidence type="ECO:0000256" key="4">
    <source>
        <dbReference type="PROSITE-ProRule" id="PRU00335"/>
    </source>
</evidence>
<dbReference type="PANTHER" id="PTHR30055">
    <property type="entry name" value="HTH-TYPE TRANSCRIPTIONAL REGULATOR RUTR"/>
    <property type="match status" value="1"/>
</dbReference>
<keyword evidence="1" id="KW-0805">Transcription regulation</keyword>
<dbReference type="PANTHER" id="PTHR30055:SF234">
    <property type="entry name" value="HTH-TYPE TRANSCRIPTIONAL REGULATOR BETI"/>
    <property type="match status" value="1"/>
</dbReference>
<dbReference type="RefSeq" id="WP_381504862.1">
    <property type="nucleotide sequence ID" value="NZ_JBHUOM010000023.1"/>
</dbReference>
<dbReference type="InterPro" id="IPR001647">
    <property type="entry name" value="HTH_TetR"/>
</dbReference>
<dbReference type="SUPFAM" id="SSF46689">
    <property type="entry name" value="Homeodomain-like"/>
    <property type="match status" value="1"/>
</dbReference>
<evidence type="ECO:0000256" key="2">
    <source>
        <dbReference type="ARBA" id="ARBA00023125"/>
    </source>
</evidence>
<dbReference type="Proteomes" id="UP001597512">
    <property type="component" value="Unassembled WGS sequence"/>
</dbReference>
<dbReference type="Pfam" id="PF13305">
    <property type="entry name" value="TetR_C_33"/>
    <property type="match status" value="1"/>
</dbReference>
<dbReference type="PRINTS" id="PR00455">
    <property type="entry name" value="HTHTETR"/>
</dbReference>
<accession>A0ABW6AL63</accession>
<organism evidence="6 7">
    <name type="scientific">Spirosoma flavum</name>
    <dbReference type="NCBI Taxonomy" id="2048557"/>
    <lineage>
        <taxon>Bacteria</taxon>
        <taxon>Pseudomonadati</taxon>
        <taxon>Bacteroidota</taxon>
        <taxon>Cytophagia</taxon>
        <taxon>Cytophagales</taxon>
        <taxon>Cytophagaceae</taxon>
        <taxon>Spirosoma</taxon>
    </lineage>
</organism>
<name>A0ABW6AL63_9BACT</name>
<feature type="domain" description="HTH tetR-type" evidence="5">
    <location>
        <begin position="12"/>
        <end position="72"/>
    </location>
</feature>